<evidence type="ECO:0008006" key="3">
    <source>
        <dbReference type="Google" id="ProtNLM"/>
    </source>
</evidence>
<protein>
    <recommendedName>
        <fullName evidence="3">Endonuclease/exonuclease/phosphatase domain-containing protein</fullName>
    </recommendedName>
</protein>
<proteinExistence type="predicted"/>
<dbReference type="InterPro" id="IPR036691">
    <property type="entry name" value="Endo/exonu/phosph_ase_sf"/>
</dbReference>
<comment type="caution">
    <text evidence="1">The sequence shown here is derived from an EMBL/GenBank/DDBJ whole genome shotgun (WGS) entry which is preliminary data.</text>
</comment>
<dbReference type="Gene3D" id="3.60.10.10">
    <property type="entry name" value="Endonuclease/exonuclease/phosphatase"/>
    <property type="match status" value="1"/>
</dbReference>
<gene>
    <name evidence="1" type="ORF">C0J50_21120</name>
</gene>
<name>A0AAD5ANQ2_SILAS</name>
<sequence>MARKVRRPSGKWSKARNIGGGFKLFYHGVNGRRNGVGVILKEEYSKCVVEVKRVSDRVMIVKLEVEGVMINVISAYASQVGCEMEEKEKFWSKLDEVVTSEPKNKRLVIGADFNGHVKRSNLKVIEDYKVLVVCRMVLEVKKKRRRVKTERRIRWWKLKEEECSVRFREKVDGGEEMLATNAEVMRDTARKVLGVTSGNRKKDKETWWWNEEVRDSIRKKRLAKQNWDQQLYEKLDTKLGEKDLYRFVRQRDRAGKDVLQRRDMSYISKRMLRMEPPGRRKRGRPKRRFMDSVKKDMQVVGWKEADIEDRGDGIPVYLCRFALSFSPWLMKEANEREALLVPPRNTLPI</sequence>
<dbReference type="AlphaFoldDB" id="A0AAD5ANQ2"/>
<evidence type="ECO:0000313" key="1">
    <source>
        <dbReference type="EMBL" id="KAI5619089.1"/>
    </source>
</evidence>
<accession>A0AAD5ANQ2</accession>
<dbReference type="InterPro" id="IPR027124">
    <property type="entry name" value="Swc5/CFDP1/2"/>
</dbReference>
<evidence type="ECO:0000313" key="2">
    <source>
        <dbReference type="Proteomes" id="UP001205998"/>
    </source>
</evidence>
<dbReference type="EMBL" id="MU551670">
    <property type="protein sequence ID" value="KAI5619089.1"/>
    <property type="molecule type" value="Genomic_DNA"/>
</dbReference>
<dbReference type="SUPFAM" id="SSF56219">
    <property type="entry name" value="DNase I-like"/>
    <property type="match status" value="1"/>
</dbReference>
<dbReference type="PANTHER" id="PTHR23227">
    <property type="entry name" value="BUCENTAUR RELATED"/>
    <property type="match status" value="1"/>
</dbReference>
<reference evidence="1" key="1">
    <citation type="submission" date="2018-07" db="EMBL/GenBank/DDBJ databases">
        <title>Comparative genomics of catfishes provides insights into carnivory and benthic adaptation.</title>
        <authorList>
            <person name="Zhang Y."/>
            <person name="Wang D."/>
            <person name="Peng Z."/>
            <person name="Zheng S."/>
            <person name="Shao F."/>
            <person name="Tao W."/>
        </authorList>
    </citation>
    <scope>NUCLEOTIDE SEQUENCE</scope>
    <source>
        <strain evidence="1">Chongqing</strain>
    </source>
</reference>
<dbReference type="PANTHER" id="PTHR23227:SF67">
    <property type="entry name" value="CRANIOFACIAL DEVELOPMENT PROTEIN 2-LIKE"/>
    <property type="match status" value="1"/>
</dbReference>
<keyword evidence="2" id="KW-1185">Reference proteome</keyword>
<dbReference type="Proteomes" id="UP001205998">
    <property type="component" value="Unassembled WGS sequence"/>
</dbReference>
<organism evidence="1 2">
    <name type="scientific">Silurus asotus</name>
    <name type="common">Amur catfish</name>
    <name type="synonym">Parasilurus asotus</name>
    <dbReference type="NCBI Taxonomy" id="30991"/>
    <lineage>
        <taxon>Eukaryota</taxon>
        <taxon>Metazoa</taxon>
        <taxon>Chordata</taxon>
        <taxon>Craniata</taxon>
        <taxon>Vertebrata</taxon>
        <taxon>Euteleostomi</taxon>
        <taxon>Actinopterygii</taxon>
        <taxon>Neopterygii</taxon>
        <taxon>Teleostei</taxon>
        <taxon>Ostariophysi</taxon>
        <taxon>Siluriformes</taxon>
        <taxon>Siluridae</taxon>
        <taxon>Silurus</taxon>
    </lineage>
</organism>